<proteinExistence type="predicted"/>
<protein>
    <submittedName>
        <fullName evidence="3">Ankyrin repeat domain-containing protein 18A-like protein</fullName>
    </submittedName>
</protein>
<dbReference type="PROSITE" id="PS50297">
    <property type="entry name" value="ANK_REP_REGION"/>
    <property type="match status" value="4"/>
</dbReference>
<dbReference type="InterPro" id="IPR002110">
    <property type="entry name" value="Ankyrin_rpt"/>
</dbReference>
<dbReference type="EMBL" id="KE686446">
    <property type="protein sequence ID" value="ERE61897.1"/>
    <property type="molecule type" value="Genomic_DNA"/>
</dbReference>
<sequence>MCFFACSAVVAQRYKNWGIMVNFSITIQQGYSPRMGTTRRKVVTEMFSALRRLFCFNKEPRTPLGFCDGPSGERRKFFWCGCARKDRSYQPYDPENTFHKAVCKGNLKKVLKLLSKNSFDVNDKDTRKRTALHFACFYGHLHLVHFLLFNDCEINALDKKKCTPLMKAVQSRETEIVTVLLDQGADPNIKDINGESAIHQAVYVDSLEIVRNLHEFGGDIEDKTKDGFTPLLLALRERKLIIAKYLITHGANIHERDDYERTTLMYAVKWDSEDLADLLLKKGVDYSSRDAFRWSAIMYAMVGKRQVQSFTSEPPNSVGIENKSHYETQQDIPENTMENGAEDLPTVSTEYEIIGSQEEKIELKTMKRLNLENEDASDSNEGYQNLLREYTQSNSKPKSEPQQLQADKDVSEELKEEKPESKPEEEKTFDKIEENQGFSVSDLYGLWEASTEAPHSSNMDNDKEKNVISHLETAPLSYCLAK</sequence>
<keyword evidence="1" id="KW-0040">ANK repeat</keyword>
<dbReference type="Gene3D" id="1.25.40.20">
    <property type="entry name" value="Ankyrin repeat-containing domain"/>
    <property type="match status" value="2"/>
</dbReference>
<evidence type="ECO:0000256" key="1">
    <source>
        <dbReference type="PROSITE-ProRule" id="PRU00023"/>
    </source>
</evidence>
<dbReference type="Pfam" id="PF12796">
    <property type="entry name" value="Ank_2"/>
    <property type="match status" value="2"/>
</dbReference>
<name>A0A061HW73_CRIGR</name>
<gene>
    <name evidence="3" type="ORF">H671_20931</name>
</gene>
<evidence type="ECO:0000313" key="4">
    <source>
        <dbReference type="Proteomes" id="UP000030759"/>
    </source>
</evidence>
<feature type="repeat" description="ANK" evidence="1">
    <location>
        <begin position="193"/>
        <end position="225"/>
    </location>
</feature>
<feature type="repeat" description="ANK" evidence="1">
    <location>
        <begin position="226"/>
        <end position="258"/>
    </location>
</feature>
<dbReference type="SUPFAM" id="SSF48403">
    <property type="entry name" value="Ankyrin repeat"/>
    <property type="match status" value="1"/>
</dbReference>
<dbReference type="PRINTS" id="PR01415">
    <property type="entry name" value="ANKYRIN"/>
</dbReference>
<dbReference type="SMART" id="SM00248">
    <property type="entry name" value="ANK"/>
    <property type="match status" value="6"/>
</dbReference>
<dbReference type="Proteomes" id="UP000030759">
    <property type="component" value="Unassembled WGS sequence"/>
</dbReference>
<feature type="compositionally biased region" description="Polar residues" evidence="2">
    <location>
        <begin position="392"/>
        <end position="405"/>
    </location>
</feature>
<feature type="compositionally biased region" description="Basic and acidic residues" evidence="2">
    <location>
        <begin position="406"/>
        <end position="434"/>
    </location>
</feature>
<dbReference type="AlphaFoldDB" id="A0A061HW73"/>
<accession>A0A061HW73</accession>
<organism evidence="3 4">
    <name type="scientific">Cricetulus griseus</name>
    <name type="common">Chinese hamster</name>
    <name type="synonym">Cricetulus barabensis griseus</name>
    <dbReference type="NCBI Taxonomy" id="10029"/>
    <lineage>
        <taxon>Eukaryota</taxon>
        <taxon>Metazoa</taxon>
        <taxon>Chordata</taxon>
        <taxon>Craniata</taxon>
        <taxon>Vertebrata</taxon>
        <taxon>Euteleostomi</taxon>
        <taxon>Mammalia</taxon>
        <taxon>Eutheria</taxon>
        <taxon>Euarchontoglires</taxon>
        <taxon>Glires</taxon>
        <taxon>Rodentia</taxon>
        <taxon>Myomorpha</taxon>
        <taxon>Muroidea</taxon>
        <taxon>Cricetidae</taxon>
        <taxon>Cricetinae</taxon>
        <taxon>Cricetulus</taxon>
    </lineage>
</organism>
<evidence type="ECO:0000256" key="2">
    <source>
        <dbReference type="SAM" id="MobiDB-lite"/>
    </source>
</evidence>
<dbReference type="InterPro" id="IPR050657">
    <property type="entry name" value="Ankyrin_repeat_domain"/>
</dbReference>
<dbReference type="PROSITE" id="PS50088">
    <property type="entry name" value="ANK_REPEAT"/>
    <property type="match status" value="5"/>
</dbReference>
<feature type="repeat" description="ANK" evidence="1">
    <location>
        <begin position="160"/>
        <end position="192"/>
    </location>
</feature>
<reference evidence="4" key="1">
    <citation type="journal article" date="2013" name="Nat. Biotechnol.">
        <title>Chinese hamster genome sequenced from sorted chromosomes.</title>
        <authorList>
            <person name="Brinkrolf K."/>
            <person name="Rupp O."/>
            <person name="Laux H."/>
            <person name="Kollin F."/>
            <person name="Ernst W."/>
            <person name="Linke B."/>
            <person name="Kofler R."/>
            <person name="Romand S."/>
            <person name="Hesse F."/>
            <person name="Budach W.E."/>
            <person name="Galosy S."/>
            <person name="Muller D."/>
            <person name="Noll T."/>
            <person name="Wienberg J."/>
            <person name="Jostock T."/>
            <person name="Leonard M."/>
            <person name="Grillari J."/>
            <person name="Tauch A."/>
            <person name="Goesmann A."/>
            <person name="Helk B."/>
            <person name="Mott J.E."/>
            <person name="Puhler A."/>
            <person name="Borth N."/>
        </authorList>
    </citation>
    <scope>NUCLEOTIDE SEQUENCE [LARGE SCALE GENOMIC DNA]</scope>
    <source>
        <strain evidence="4">17A/GY</strain>
    </source>
</reference>
<feature type="repeat" description="ANK" evidence="1">
    <location>
        <begin position="259"/>
        <end position="291"/>
    </location>
</feature>
<feature type="repeat" description="ANK" evidence="1">
    <location>
        <begin position="127"/>
        <end position="159"/>
    </location>
</feature>
<dbReference type="InterPro" id="IPR036770">
    <property type="entry name" value="Ankyrin_rpt-contain_sf"/>
</dbReference>
<dbReference type="PANTHER" id="PTHR24147">
    <property type="entry name" value="ANKYRIN REPEAT DOMAIN 36-RELATED"/>
    <property type="match status" value="1"/>
</dbReference>
<evidence type="ECO:0000313" key="3">
    <source>
        <dbReference type="EMBL" id="ERE61897.1"/>
    </source>
</evidence>
<feature type="region of interest" description="Disordered" evidence="2">
    <location>
        <begin position="392"/>
        <end position="436"/>
    </location>
</feature>
<dbReference type="PANTHER" id="PTHR24147:SF73">
    <property type="entry name" value="POTE ANKYRIN DOMAIN FAMILY, MEMBER G LIKE"/>
    <property type="match status" value="1"/>
</dbReference>